<gene>
    <name evidence="2" type="ORF">SteCoe_18438</name>
</gene>
<evidence type="ECO:0000313" key="3">
    <source>
        <dbReference type="Proteomes" id="UP000187209"/>
    </source>
</evidence>
<name>A0A1R2BWI0_9CILI</name>
<feature type="transmembrane region" description="Helical" evidence="1">
    <location>
        <begin position="169"/>
        <end position="188"/>
    </location>
</feature>
<keyword evidence="3" id="KW-1185">Reference proteome</keyword>
<accession>A0A1R2BWI0</accession>
<feature type="transmembrane region" description="Helical" evidence="1">
    <location>
        <begin position="39"/>
        <end position="56"/>
    </location>
</feature>
<dbReference type="EMBL" id="MPUH01000391">
    <property type="protein sequence ID" value="OMJ81169.1"/>
    <property type="molecule type" value="Genomic_DNA"/>
</dbReference>
<dbReference type="Proteomes" id="UP000187209">
    <property type="component" value="Unassembled WGS sequence"/>
</dbReference>
<reference evidence="2 3" key="1">
    <citation type="submission" date="2016-11" db="EMBL/GenBank/DDBJ databases">
        <title>The macronuclear genome of Stentor coeruleus: a giant cell with tiny introns.</title>
        <authorList>
            <person name="Slabodnick M."/>
            <person name="Ruby J.G."/>
            <person name="Reiff S.B."/>
            <person name="Swart E.C."/>
            <person name="Gosai S."/>
            <person name="Prabakaran S."/>
            <person name="Witkowska E."/>
            <person name="Larue G.E."/>
            <person name="Fisher S."/>
            <person name="Freeman R.M."/>
            <person name="Gunawardena J."/>
            <person name="Chu W."/>
            <person name="Stover N.A."/>
            <person name="Gregory B.D."/>
            <person name="Nowacki M."/>
            <person name="Derisi J."/>
            <person name="Roy S.W."/>
            <person name="Marshall W.F."/>
            <person name="Sood P."/>
        </authorList>
    </citation>
    <scope>NUCLEOTIDE SEQUENCE [LARGE SCALE GENOMIC DNA]</scope>
    <source>
        <strain evidence="2">WM001</strain>
    </source>
</reference>
<sequence>MVFDLKSQDQLQTIKRGGFCTFILIIILSIIATMRTTQAWIVAIIPMTFLAALIIFGTHKYFEAEQGRINAKSQCFILFCVYNSVLSLGIFFALMSINLHKIIDIGWGYVFIPLWYFFGIYACAASFVIPDLKTKGDDGKRKSLMIMLWLASMILTSIFHVLWIETSFPSELCIVFSPVLIVGFLGIVTERIARAKAAKILSANKPPFLNFEFIWSALVFSTMIIVLIIYMVYPISNAIAFLPILKVSIIMMIMEENFYSKFKKEGYQYIEN</sequence>
<feature type="transmembrane region" description="Helical" evidence="1">
    <location>
        <begin position="209"/>
        <end position="232"/>
    </location>
</feature>
<feature type="transmembrane region" description="Helical" evidence="1">
    <location>
        <begin position="76"/>
        <end position="97"/>
    </location>
</feature>
<feature type="transmembrane region" description="Helical" evidence="1">
    <location>
        <begin position="144"/>
        <end position="163"/>
    </location>
</feature>
<organism evidence="2 3">
    <name type="scientific">Stentor coeruleus</name>
    <dbReference type="NCBI Taxonomy" id="5963"/>
    <lineage>
        <taxon>Eukaryota</taxon>
        <taxon>Sar</taxon>
        <taxon>Alveolata</taxon>
        <taxon>Ciliophora</taxon>
        <taxon>Postciliodesmatophora</taxon>
        <taxon>Heterotrichea</taxon>
        <taxon>Heterotrichida</taxon>
        <taxon>Stentoridae</taxon>
        <taxon>Stentor</taxon>
    </lineage>
</organism>
<keyword evidence="1" id="KW-1133">Transmembrane helix</keyword>
<keyword evidence="1" id="KW-0472">Membrane</keyword>
<feature type="transmembrane region" description="Helical" evidence="1">
    <location>
        <begin position="238"/>
        <end position="254"/>
    </location>
</feature>
<keyword evidence="1" id="KW-0812">Transmembrane</keyword>
<evidence type="ECO:0000313" key="2">
    <source>
        <dbReference type="EMBL" id="OMJ81169.1"/>
    </source>
</evidence>
<feature type="transmembrane region" description="Helical" evidence="1">
    <location>
        <begin position="109"/>
        <end position="132"/>
    </location>
</feature>
<protein>
    <submittedName>
        <fullName evidence="2">Uncharacterized protein</fullName>
    </submittedName>
</protein>
<evidence type="ECO:0000256" key="1">
    <source>
        <dbReference type="SAM" id="Phobius"/>
    </source>
</evidence>
<feature type="transmembrane region" description="Helical" evidence="1">
    <location>
        <begin position="16"/>
        <end position="33"/>
    </location>
</feature>
<dbReference type="AlphaFoldDB" id="A0A1R2BWI0"/>
<proteinExistence type="predicted"/>
<comment type="caution">
    <text evidence="2">The sequence shown here is derived from an EMBL/GenBank/DDBJ whole genome shotgun (WGS) entry which is preliminary data.</text>
</comment>